<name>A0A5B7SST0_9FLAO</name>
<dbReference type="AlphaFoldDB" id="A0A5B7SST0"/>
<keyword evidence="1" id="KW-0812">Transmembrane</keyword>
<gene>
    <name evidence="2" type="ORF">FGM00_09680</name>
</gene>
<evidence type="ECO:0000256" key="1">
    <source>
        <dbReference type="SAM" id="Phobius"/>
    </source>
</evidence>
<accession>A0A5B7SST0</accession>
<evidence type="ECO:0000313" key="3">
    <source>
        <dbReference type="Proteomes" id="UP000310017"/>
    </source>
</evidence>
<dbReference type="OrthoDB" id="981524at2"/>
<dbReference type="RefSeq" id="WP_138852714.1">
    <property type="nucleotide sequence ID" value="NZ_CP040710.1"/>
</dbReference>
<keyword evidence="1" id="KW-0472">Membrane</keyword>
<dbReference type="Proteomes" id="UP000310017">
    <property type="component" value="Chromosome"/>
</dbReference>
<proteinExistence type="predicted"/>
<keyword evidence="3" id="KW-1185">Reference proteome</keyword>
<sequence length="170" mass="19845">MKESNKNNPFTTPEGYFENFTDRLMDQLSQESPELPKEEGFIVPEDYFDGVYKNVQHQLATKETKVVQLHPYRKFYFAAASIAAVAVLVFALNWNASEELTFESLAESEIENYFETNEYDLSAYELAEVIPLDGLDIDDMLTNRFEEENVIDYLDENIEDFEELNLEDYE</sequence>
<dbReference type="KEGG" id="asag:FGM00_09680"/>
<dbReference type="EMBL" id="CP040710">
    <property type="protein sequence ID" value="QCX00369.1"/>
    <property type="molecule type" value="Genomic_DNA"/>
</dbReference>
<protein>
    <submittedName>
        <fullName evidence="2">Uncharacterized protein</fullName>
    </submittedName>
</protein>
<evidence type="ECO:0000313" key="2">
    <source>
        <dbReference type="EMBL" id="QCX00369.1"/>
    </source>
</evidence>
<feature type="transmembrane region" description="Helical" evidence="1">
    <location>
        <begin position="75"/>
        <end position="94"/>
    </location>
</feature>
<organism evidence="2 3">
    <name type="scientific">Aggregatimonas sangjinii</name>
    <dbReference type="NCBI Taxonomy" id="2583587"/>
    <lineage>
        <taxon>Bacteria</taxon>
        <taxon>Pseudomonadati</taxon>
        <taxon>Bacteroidota</taxon>
        <taxon>Flavobacteriia</taxon>
        <taxon>Flavobacteriales</taxon>
        <taxon>Flavobacteriaceae</taxon>
        <taxon>Aggregatimonas</taxon>
    </lineage>
</organism>
<reference evidence="2 3" key="1">
    <citation type="submission" date="2019-05" db="EMBL/GenBank/DDBJ databases">
        <title>Genome sequencing of F202Z8.</title>
        <authorList>
            <person name="Kwon Y.M."/>
        </authorList>
    </citation>
    <scope>NUCLEOTIDE SEQUENCE [LARGE SCALE GENOMIC DNA]</scope>
    <source>
        <strain evidence="2 3">F202Z8</strain>
    </source>
</reference>
<keyword evidence="1" id="KW-1133">Transmembrane helix</keyword>